<evidence type="ECO:0000313" key="3">
    <source>
        <dbReference type="Proteomes" id="UP000192639"/>
    </source>
</evidence>
<dbReference type="Pfam" id="PF01248">
    <property type="entry name" value="Ribosomal_L7Ae"/>
    <property type="match status" value="1"/>
</dbReference>
<dbReference type="VEuPathDB" id="MicrosporidiaDB:ECANGB1_898"/>
<keyword evidence="3" id="KW-1185">Reference proteome</keyword>
<reference evidence="2 3" key="1">
    <citation type="journal article" date="2017" name="Environ. Microbiol.">
        <title>Decay of the glycolytic pathway and adaptation to intranuclear parasitism within Enterocytozoonidae microsporidia.</title>
        <authorList>
            <person name="Wiredu Boakye D."/>
            <person name="Jaroenlak P."/>
            <person name="Prachumwat A."/>
            <person name="Williams T.A."/>
            <person name="Bateman K.S."/>
            <person name="Itsathitphaisarn O."/>
            <person name="Sritunyalucksana K."/>
            <person name="Paszkiewicz K.H."/>
            <person name="Moore K.A."/>
            <person name="Stentiford G.D."/>
            <person name="Williams B.A."/>
        </authorList>
    </citation>
    <scope>NUCLEOTIDE SEQUENCE [LARGE SCALE GENOMIC DNA]</scope>
    <source>
        <strain evidence="2 3">GB1</strain>
    </source>
</reference>
<dbReference type="AlphaFoldDB" id="A0A1Y1S796"/>
<dbReference type="InterPro" id="IPR029064">
    <property type="entry name" value="Ribosomal_eL30-like_sf"/>
</dbReference>
<dbReference type="OrthoDB" id="10249311at2759"/>
<evidence type="ECO:0000259" key="1">
    <source>
        <dbReference type="Pfam" id="PF01248"/>
    </source>
</evidence>
<dbReference type="Proteomes" id="UP000192639">
    <property type="component" value="Unassembled WGS sequence"/>
</dbReference>
<proteinExistence type="predicted"/>
<comment type="caution">
    <text evidence="2">The sequence shown here is derived from an EMBL/GenBank/DDBJ whole genome shotgun (WGS) entry which is preliminary data.</text>
</comment>
<accession>A0A1Y1S796</accession>
<dbReference type="Gene3D" id="3.30.1330.30">
    <property type="match status" value="1"/>
</dbReference>
<protein>
    <recommendedName>
        <fullName evidence="1">Ribosomal protein eL8/eL30/eS12/Gadd45 domain-containing protein</fullName>
    </recommendedName>
</protein>
<gene>
    <name evidence="2" type="ORF">ECANGB1_898</name>
</gene>
<organism evidence="2 3">
    <name type="scientific">Enterospora canceri</name>
    <dbReference type="NCBI Taxonomy" id="1081671"/>
    <lineage>
        <taxon>Eukaryota</taxon>
        <taxon>Fungi</taxon>
        <taxon>Fungi incertae sedis</taxon>
        <taxon>Microsporidia</taxon>
        <taxon>Enterocytozoonidae</taxon>
        <taxon>Enterospora</taxon>
    </lineage>
</organism>
<feature type="domain" description="Ribosomal protein eL8/eL30/eS12/Gadd45" evidence="1">
    <location>
        <begin position="17"/>
        <end position="99"/>
    </location>
</feature>
<dbReference type="InterPro" id="IPR004038">
    <property type="entry name" value="Ribosomal_eL8/eL30/eS12/Gad45"/>
</dbReference>
<evidence type="ECO:0000313" key="2">
    <source>
        <dbReference type="EMBL" id="ORD94304.1"/>
    </source>
</evidence>
<name>A0A1Y1S796_9MICR</name>
<sequence>MSDNGDELVNLTSSLKKCFQIAYNHVQAAPGATEVYKTLIRNEEMQLVVLSKDLPDKPREMIMAKCQSNNVPVVFIETRSELGKLCPTKVKNAGAFGIKNFMLETEEKAFLMSQLK</sequence>
<dbReference type="EMBL" id="LWDP01000025">
    <property type="protein sequence ID" value="ORD94304.1"/>
    <property type="molecule type" value="Genomic_DNA"/>
</dbReference>
<dbReference type="SUPFAM" id="SSF55315">
    <property type="entry name" value="L30e-like"/>
    <property type="match status" value="1"/>
</dbReference>